<keyword evidence="4" id="KW-1185">Reference proteome</keyword>
<dbReference type="KEGG" id="smo:SELMODRAFT_34484"/>
<dbReference type="HOGENOM" id="CLU_002706_0_0_1"/>
<feature type="repeat" description="PPR" evidence="2">
    <location>
        <begin position="44"/>
        <end position="74"/>
    </location>
</feature>
<dbReference type="eggNOG" id="KOG4197">
    <property type="taxonomic scope" value="Eukaryota"/>
</dbReference>
<dbReference type="InterPro" id="IPR011990">
    <property type="entry name" value="TPR-like_helical_dom_sf"/>
</dbReference>
<gene>
    <name evidence="3" type="ORF">SELMODRAFT_34484</name>
</gene>
<sequence>VHDHIDTSGYKGHTFLGNLLVDMYGSCGNWEAAKALFDSMPKKDVISWNVIISAYAHKGQDREALELFWRMDVKPDCISFLVVLDVCANSTILEQGKRLHATAISHGLDSNTKVATALINMYGKCGLLGVALELFEKLEDKEVMAWTAMVAAYGYNGQGKAGLMVFHRMVMEGVEPDDILYICVLCLCSHAGLYKDGLEQYLSLQGDFGMVPTMEHFVCVADLLGRAGHTSQAQELLESMPFDADGTAWKLLLTNCKLHGDFGRAEIFGEKLLKASPQASATYVLLSHLYRE</sequence>
<proteinExistence type="predicted"/>
<feature type="non-terminal residue" evidence="3">
    <location>
        <position position="292"/>
    </location>
</feature>
<dbReference type="PANTHER" id="PTHR47926:SF533">
    <property type="entry name" value="DYW DOMAIN-CONTAINING PROTEIN"/>
    <property type="match status" value="1"/>
</dbReference>
<accession>D8RQ24</accession>
<dbReference type="GO" id="GO:0048731">
    <property type="term" value="P:system development"/>
    <property type="evidence" value="ECO:0007669"/>
    <property type="project" value="UniProtKB-ARBA"/>
</dbReference>
<evidence type="ECO:0000256" key="2">
    <source>
        <dbReference type="PROSITE-ProRule" id="PRU00708"/>
    </source>
</evidence>
<dbReference type="Gramene" id="EFJ25783">
    <property type="protein sequence ID" value="EFJ25783"/>
    <property type="gene ID" value="SELMODRAFT_34484"/>
</dbReference>
<dbReference type="InterPro" id="IPR002885">
    <property type="entry name" value="PPR_rpt"/>
</dbReference>
<evidence type="ECO:0000313" key="3">
    <source>
        <dbReference type="EMBL" id="EFJ25783.1"/>
    </source>
</evidence>
<reference evidence="3 4" key="1">
    <citation type="journal article" date="2011" name="Science">
        <title>The Selaginella genome identifies genetic changes associated with the evolution of vascular plants.</title>
        <authorList>
            <person name="Banks J.A."/>
            <person name="Nishiyama T."/>
            <person name="Hasebe M."/>
            <person name="Bowman J.L."/>
            <person name="Gribskov M."/>
            <person name="dePamphilis C."/>
            <person name="Albert V.A."/>
            <person name="Aono N."/>
            <person name="Aoyama T."/>
            <person name="Ambrose B.A."/>
            <person name="Ashton N.W."/>
            <person name="Axtell M.J."/>
            <person name="Barker E."/>
            <person name="Barker M.S."/>
            <person name="Bennetzen J.L."/>
            <person name="Bonawitz N.D."/>
            <person name="Chapple C."/>
            <person name="Cheng C."/>
            <person name="Correa L.G."/>
            <person name="Dacre M."/>
            <person name="DeBarry J."/>
            <person name="Dreyer I."/>
            <person name="Elias M."/>
            <person name="Engstrom E.M."/>
            <person name="Estelle M."/>
            <person name="Feng L."/>
            <person name="Finet C."/>
            <person name="Floyd S.K."/>
            <person name="Frommer W.B."/>
            <person name="Fujita T."/>
            <person name="Gramzow L."/>
            <person name="Gutensohn M."/>
            <person name="Harholt J."/>
            <person name="Hattori M."/>
            <person name="Heyl A."/>
            <person name="Hirai T."/>
            <person name="Hiwatashi Y."/>
            <person name="Ishikawa M."/>
            <person name="Iwata M."/>
            <person name="Karol K.G."/>
            <person name="Koehler B."/>
            <person name="Kolukisaoglu U."/>
            <person name="Kubo M."/>
            <person name="Kurata T."/>
            <person name="Lalonde S."/>
            <person name="Li K."/>
            <person name="Li Y."/>
            <person name="Litt A."/>
            <person name="Lyons E."/>
            <person name="Manning G."/>
            <person name="Maruyama T."/>
            <person name="Michael T.P."/>
            <person name="Mikami K."/>
            <person name="Miyazaki S."/>
            <person name="Morinaga S."/>
            <person name="Murata T."/>
            <person name="Mueller-Roeber B."/>
            <person name="Nelson D.R."/>
            <person name="Obara M."/>
            <person name="Oguri Y."/>
            <person name="Olmstead R.G."/>
            <person name="Onodera N."/>
            <person name="Petersen B.L."/>
            <person name="Pils B."/>
            <person name="Prigge M."/>
            <person name="Rensing S.A."/>
            <person name="Riano-Pachon D.M."/>
            <person name="Roberts A.W."/>
            <person name="Sato Y."/>
            <person name="Scheller H.V."/>
            <person name="Schulz B."/>
            <person name="Schulz C."/>
            <person name="Shakirov E.V."/>
            <person name="Shibagaki N."/>
            <person name="Shinohara N."/>
            <person name="Shippen D.E."/>
            <person name="Soerensen I."/>
            <person name="Sotooka R."/>
            <person name="Sugimoto N."/>
            <person name="Sugita M."/>
            <person name="Sumikawa N."/>
            <person name="Tanurdzic M."/>
            <person name="Theissen G."/>
            <person name="Ulvskov P."/>
            <person name="Wakazuki S."/>
            <person name="Weng J.K."/>
            <person name="Willats W.W."/>
            <person name="Wipf D."/>
            <person name="Wolf P.G."/>
            <person name="Yang L."/>
            <person name="Zimmer A.D."/>
            <person name="Zhu Q."/>
            <person name="Mitros T."/>
            <person name="Hellsten U."/>
            <person name="Loque D."/>
            <person name="Otillar R."/>
            <person name="Salamov A."/>
            <person name="Schmutz J."/>
            <person name="Shapiro H."/>
            <person name="Lindquist E."/>
            <person name="Lucas S."/>
            <person name="Rokhsar D."/>
            <person name="Grigoriev I.V."/>
        </authorList>
    </citation>
    <scope>NUCLEOTIDE SEQUENCE [LARGE SCALE GENOMIC DNA]</scope>
</reference>
<dbReference type="FunFam" id="1.25.40.10:FF:000381">
    <property type="entry name" value="Pentatricopeptide repeat-containing protein"/>
    <property type="match status" value="1"/>
</dbReference>
<feature type="non-terminal residue" evidence="3">
    <location>
        <position position="1"/>
    </location>
</feature>
<evidence type="ECO:0000313" key="4">
    <source>
        <dbReference type="Proteomes" id="UP000001514"/>
    </source>
</evidence>
<organism evidence="4">
    <name type="scientific">Selaginella moellendorffii</name>
    <name type="common">Spikemoss</name>
    <dbReference type="NCBI Taxonomy" id="88036"/>
    <lineage>
        <taxon>Eukaryota</taxon>
        <taxon>Viridiplantae</taxon>
        <taxon>Streptophyta</taxon>
        <taxon>Embryophyta</taxon>
        <taxon>Tracheophyta</taxon>
        <taxon>Lycopodiopsida</taxon>
        <taxon>Selaginellales</taxon>
        <taxon>Selaginellaceae</taxon>
        <taxon>Selaginella</taxon>
    </lineage>
</organism>
<dbReference type="PROSITE" id="PS51375">
    <property type="entry name" value="PPR"/>
    <property type="match status" value="2"/>
</dbReference>
<dbReference type="Proteomes" id="UP000001514">
    <property type="component" value="Unassembled WGS sequence"/>
</dbReference>
<dbReference type="AlphaFoldDB" id="D8RQ24"/>
<dbReference type="FunCoup" id="D8RQ24">
    <property type="interactions" value="223"/>
</dbReference>
<name>D8RQ24_SELML</name>
<dbReference type="NCBIfam" id="TIGR00756">
    <property type="entry name" value="PPR"/>
    <property type="match status" value="2"/>
</dbReference>
<dbReference type="Pfam" id="PF01535">
    <property type="entry name" value="PPR"/>
    <property type="match status" value="4"/>
</dbReference>
<dbReference type="Gene3D" id="1.25.40.10">
    <property type="entry name" value="Tetratricopeptide repeat domain"/>
    <property type="match status" value="2"/>
</dbReference>
<keyword evidence="1" id="KW-0677">Repeat</keyword>
<dbReference type="PANTHER" id="PTHR47926">
    <property type="entry name" value="PENTATRICOPEPTIDE REPEAT-CONTAINING PROTEIN"/>
    <property type="match status" value="1"/>
</dbReference>
<feature type="repeat" description="PPR" evidence="2">
    <location>
        <begin position="142"/>
        <end position="176"/>
    </location>
</feature>
<dbReference type="FunFam" id="1.25.40.10:FF:000158">
    <property type="entry name" value="pentatricopeptide repeat-containing protein At2g33680"/>
    <property type="match status" value="1"/>
</dbReference>
<evidence type="ECO:0000256" key="1">
    <source>
        <dbReference type="ARBA" id="ARBA00022737"/>
    </source>
</evidence>
<protein>
    <recommendedName>
        <fullName evidence="5">Pentacotripeptide-repeat region of PRORP domain-containing protein</fullName>
    </recommendedName>
</protein>
<dbReference type="EMBL" id="GL377586">
    <property type="protein sequence ID" value="EFJ25783.1"/>
    <property type="molecule type" value="Genomic_DNA"/>
</dbReference>
<evidence type="ECO:0008006" key="5">
    <source>
        <dbReference type="Google" id="ProtNLM"/>
    </source>
</evidence>
<dbReference type="GO" id="GO:0003723">
    <property type="term" value="F:RNA binding"/>
    <property type="evidence" value="ECO:0007669"/>
    <property type="project" value="InterPro"/>
</dbReference>
<dbReference type="InterPro" id="IPR046960">
    <property type="entry name" value="PPR_At4g14850-like_plant"/>
</dbReference>
<dbReference type="GO" id="GO:0009451">
    <property type="term" value="P:RNA modification"/>
    <property type="evidence" value="ECO:0007669"/>
    <property type="project" value="InterPro"/>
</dbReference>
<dbReference type="InParanoid" id="D8RQ24"/>